<dbReference type="Gene3D" id="1.10.10.10">
    <property type="entry name" value="Winged helix-like DNA-binding domain superfamily/Winged helix DNA-binding domain"/>
    <property type="match status" value="1"/>
</dbReference>
<reference evidence="2 3" key="1">
    <citation type="submission" date="2020-04" db="EMBL/GenBank/DDBJ databases">
        <authorList>
            <person name="Liu S."/>
        </authorList>
    </citation>
    <scope>NUCLEOTIDE SEQUENCE [LARGE SCALE GENOMIC DNA]</scope>
    <source>
        <strain evidence="2 3">CGMCC 1.15091</strain>
    </source>
</reference>
<accession>A0ABX1JNL1</accession>
<organism evidence="2 3">
    <name type="scientific">Arthrobacter deserti</name>
    <dbReference type="NCBI Taxonomy" id="1742687"/>
    <lineage>
        <taxon>Bacteria</taxon>
        <taxon>Bacillati</taxon>
        <taxon>Actinomycetota</taxon>
        <taxon>Actinomycetes</taxon>
        <taxon>Micrococcales</taxon>
        <taxon>Micrococcaceae</taxon>
        <taxon>Arthrobacter</taxon>
    </lineage>
</organism>
<feature type="domain" description="Transcription regulator PadR N-terminal" evidence="1">
    <location>
        <begin position="13"/>
        <end position="85"/>
    </location>
</feature>
<sequence>MPSALTPLGVSALALLAERPMHPYEMYQLLLERWEDRVVKVRPGSLYHTVDRLAGQGYLRATGTRRAGNRPERTTYEITGEGRAILLGHLRELLAVPVNEYPRFPLALSEAHNLPRQTVIELCGQRLGLLRGEAERLDRGIHQAG</sequence>
<comment type="caution">
    <text evidence="2">The sequence shown here is derived from an EMBL/GenBank/DDBJ whole genome shotgun (WGS) entry which is preliminary data.</text>
</comment>
<dbReference type="InterPro" id="IPR005149">
    <property type="entry name" value="Tscrpt_reg_PadR_N"/>
</dbReference>
<feature type="non-terminal residue" evidence="2">
    <location>
        <position position="145"/>
    </location>
</feature>
<dbReference type="InterPro" id="IPR036390">
    <property type="entry name" value="WH_DNA-bd_sf"/>
</dbReference>
<evidence type="ECO:0000313" key="2">
    <source>
        <dbReference type="EMBL" id="NKX50858.1"/>
    </source>
</evidence>
<evidence type="ECO:0000313" key="3">
    <source>
        <dbReference type="Proteomes" id="UP000523795"/>
    </source>
</evidence>
<gene>
    <name evidence="2" type="ORF">HER39_09820</name>
</gene>
<dbReference type="InterPro" id="IPR052509">
    <property type="entry name" value="Metal_resp_DNA-bind_regulator"/>
</dbReference>
<dbReference type="Proteomes" id="UP000523795">
    <property type="component" value="Unassembled WGS sequence"/>
</dbReference>
<dbReference type="InterPro" id="IPR036388">
    <property type="entry name" value="WH-like_DNA-bd_sf"/>
</dbReference>
<proteinExistence type="predicted"/>
<dbReference type="EMBL" id="JAAZSR010000136">
    <property type="protein sequence ID" value="NKX50858.1"/>
    <property type="molecule type" value="Genomic_DNA"/>
</dbReference>
<name>A0ABX1JNL1_9MICC</name>
<evidence type="ECO:0000259" key="1">
    <source>
        <dbReference type="Pfam" id="PF03551"/>
    </source>
</evidence>
<protein>
    <submittedName>
        <fullName evidence="2">PadR family transcriptional regulator</fullName>
    </submittedName>
</protein>
<dbReference type="PANTHER" id="PTHR33169:SF14">
    <property type="entry name" value="TRANSCRIPTIONAL REGULATOR RV3488"/>
    <property type="match status" value="1"/>
</dbReference>
<dbReference type="PANTHER" id="PTHR33169">
    <property type="entry name" value="PADR-FAMILY TRANSCRIPTIONAL REGULATOR"/>
    <property type="match status" value="1"/>
</dbReference>
<keyword evidence="3" id="KW-1185">Reference proteome</keyword>
<dbReference type="Pfam" id="PF03551">
    <property type="entry name" value="PadR"/>
    <property type="match status" value="1"/>
</dbReference>
<dbReference type="SUPFAM" id="SSF46785">
    <property type="entry name" value="Winged helix' DNA-binding domain"/>
    <property type="match status" value="1"/>
</dbReference>